<reference evidence="2" key="1">
    <citation type="submission" date="2022-11" db="UniProtKB">
        <authorList>
            <consortium name="EnsemblMetazoa"/>
        </authorList>
    </citation>
    <scope>IDENTIFICATION</scope>
</reference>
<dbReference type="OrthoDB" id="5978086at2759"/>
<keyword evidence="3" id="KW-1185">Reference proteome</keyword>
<accession>A0A913YBE0</accession>
<keyword evidence="1" id="KW-0732">Signal</keyword>
<sequence>MTGIKFLALLFISLFYYTSSAPTNVRSEDHPKQLQSVKSTVSSDINSMDHARGYVVGRNYKDAVTMDDLKRKLSVIYIRAENVCYLSRLETTPTLKSKVVSSSASKTITIWTVQNTFNLRSVLSKKMANLCSRSAIYWVNKTAETTTQLLDTGNKRSRRSQDCGSKICKKRTGFFEVNGVRQWVNNQLICITITNC</sequence>
<dbReference type="KEGG" id="epa:110254471"/>
<feature type="chain" id="PRO_5036827173" evidence="1">
    <location>
        <begin position="21"/>
        <end position="196"/>
    </location>
</feature>
<protein>
    <submittedName>
        <fullName evidence="2">Uncharacterized protein</fullName>
    </submittedName>
</protein>
<evidence type="ECO:0000313" key="3">
    <source>
        <dbReference type="Proteomes" id="UP000887567"/>
    </source>
</evidence>
<evidence type="ECO:0000256" key="1">
    <source>
        <dbReference type="SAM" id="SignalP"/>
    </source>
</evidence>
<feature type="signal peptide" evidence="1">
    <location>
        <begin position="1"/>
        <end position="20"/>
    </location>
</feature>
<dbReference type="RefSeq" id="XP_020917132.1">
    <property type="nucleotide sequence ID" value="XM_021061473.1"/>
</dbReference>
<evidence type="ECO:0000313" key="2">
    <source>
        <dbReference type="EnsemblMetazoa" id="XP_020917132.1"/>
    </source>
</evidence>
<name>A0A913YBE0_EXADI</name>
<dbReference type="AlphaFoldDB" id="A0A913YBE0"/>
<dbReference type="EnsemblMetazoa" id="XM_021061473.1">
    <property type="protein sequence ID" value="XP_020917132.1"/>
    <property type="gene ID" value="LOC110254471"/>
</dbReference>
<proteinExistence type="predicted"/>
<dbReference type="Proteomes" id="UP000887567">
    <property type="component" value="Unplaced"/>
</dbReference>
<dbReference type="GeneID" id="110254471"/>
<organism evidence="2 3">
    <name type="scientific">Exaiptasia diaphana</name>
    <name type="common">Tropical sea anemone</name>
    <name type="synonym">Aiptasia pulchella</name>
    <dbReference type="NCBI Taxonomy" id="2652724"/>
    <lineage>
        <taxon>Eukaryota</taxon>
        <taxon>Metazoa</taxon>
        <taxon>Cnidaria</taxon>
        <taxon>Anthozoa</taxon>
        <taxon>Hexacorallia</taxon>
        <taxon>Actiniaria</taxon>
        <taxon>Aiptasiidae</taxon>
        <taxon>Exaiptasia</taxon>
    </lineage>
</organism>